<evidence type="ECO:0000256" key="1">
    <source>
        <dbReference type="ARBA" id="ARBA00019186"/>
    </source>
</evidence>
<dbReference type="Pfam" id="PF09754">
    <property type="entry name" value="PAC2"/>
    <property type="match status" value="1"/>
</dbReference>
<dbReference type="InterPro" id="IPR016562">
    <property type="entry name" value="Proteasome_assmbl_chp_2_euk"/>
</dbReference>
<name>A0A8X8YJE0_SALSN</name>
<keyword evidence="4" id="KW-0732">Signal</keyword>
<dbReference type="GO" id="GO:0005829">
    <property type="term" value="C:cytosol"/>
    <property type="evidence" value="ECO:0007669"/>
    <property type="project" value="TreeGrafter"/>
</dbReference>
<comment type="similarity">
    <text evidence="3">Belongs to the PSMG2 family.</text>
</comment>
<proteinExistence type="inferred from homology"/>
<comment type="caution">
    <text evidence="5">The sequence shown here is derived from an EMBL/GenBank/DDBJ whole genome shotgun (WGS) entry which is preliminary data.</text>
</comment>
<protein>
    <recommendedName>
        <fullName evidence="1">Proteasome assembly chaperone 2</fullName>
    </recommendedName>
</protein>
<evidence type="ECO:0000313" key="5">
    <source>
        <dbReference type="EMBL" id="KAG6432934.1"/>
    </source>
</evidence>
<dbReference type="InterPro" id="IPR019151">
    <property type="entry name" value="Proteasome_assmbl_chaperone_2"/>
</dbReference>
<sequence length="148" mass="16548">MCFLALAMMLIPRRLSEISSFSRSILMFVNLGPNIAAYESSSSALTLVQQRSPVLKGMMVAYAKNIANFAATNGKKHVVLLSSLDFGRWRNIDMSSGLQIYYLSSSNLDGTDSACESLGWKRLQNYDPALRTWKYLDTLAQVSVRFSF</sequence>
<accession>A0A8X8YJE0</accession>
<dbReference type="AlphaFoldDB" id="A0A8X8YJE0"/>
<dbReference type="InterPro" id="IPR038389">
    <property type="entry name" value="PSMG2_sf"/>
</dbReference>
<dbReference type="GO" id="GO:0005634">
    <property type="term" value="C:nucleus"/>
    <property type="evidence" value="ECO:0007669"/>
    <property type="project" value="TreeGrafter"/>
</dbReference>
<feature type="chain" id="PRO_5036460902" description="Proteasome assembly chaperone 2" evidence="4">
    <location>
        <begin position="17"/>
        <end position="148"/>
    </location>
</feature>
<dbReference type="PANTHER" id="PTHR12970:SF1">
    <property type="entry name" value="PROTEASOME ASSEMBLY CHAPERONE 2"/>
    <property type="match status" value="1"/>
</dbReference>
<reference evidence="5" key="1">
    <citation type="submission" date="2018-01" db="EMBL/GenBank/DDBJ databases">
        <authorList>
            <person name="Mao J.F."/>
        </authorList>
    </citation>
    <scope>NUCLEOTIDE SEQUENCE</scope>
    <source>
        <strain evidence="5">Huo1</strain>
        <tissue evidence="5">Leaf</tissue>
    </source>
</reference>
<dbReference type="PANTHER" id="PTHR12970">
    <property type="entry name" value="PROTEASOME ASSEMBLY CHAPERONE 2"/>
    <property type="match status" value="1"/>
</dbReference>
<evidence type="ECO:0000256" key="3">
    <source>
        <dbReference type="ARBA" id="ARBA00025745"/>
    </source>
</evidence>
<keyword evidence="6" id="KW-1185">Reference proteome</keyword>
<keyword evidence="2" id="KW-0143">Chaperone</keyword>
<dbReference type="GO" id="GO:0043248">
    <property type="term" value="P:proteasome assembly"/>
    <property type="evidence" value="ECO:0007669"/>
    <property type="project" value="TreeGrafter"/>
</dbReference>
<dbReference type="EMBL" id="PNBA02000002">
    <property type="protein sequence ID" value="KAG6432934.1"/>
    <property type="molecule type" value="Genomic_DNA"/>
</dbReference>
<feature type="signal peptide" evidence="4">
    <location>
        <begin position="1"/>
        <end position="16"/>
    </location>
</feature>
<reference evidence="5" key="2">
    <citation type="submission" date="2020-08" db="EMBL/GenBank/DDBJ databases">
        <title>Plant Genome Project.</title>
        <authorList>
            <person name="Zhang R.-G."/>
        </authorList>
    </citation>
    <scope>NUCLEOTIDE SEQUENCE</scope>
    <source>
        <strain evidence="5">Huo1</strain>
        <tissue evidence="5">Leaf</tissue>
    </source>
</reference>
<dbReference type="Gene3D" id="3.40.50.10900">
    <property type="entry name" value="PAC-like subunit"/>
    <property type="match status" value="1"/>
</dbReference>
<dbReference type="Proteomes" id="UP000298416">
    <property type="component" value="Unassembled WGS sequence"/>
</dbReference>
<evidence type="ECO:0000313" key="6">
    <source>
        <dbReference type="Proteomes" id="UP000298416"/>
    </source>
</evidence>
<evidence type="ECO:0000256" key="4">
    <source>
        <dbReference type="SAM" id="SignalP"/>
    </source>
</evidence>
<evidence type="ECO:0000256" key="2">
    <source>
        <dbReference type="ARBA" id="ARBA00023186"/>
    </source>
</evidence>
<gene>
    <name evidence="5" type="ORF">SASPL_104527</name>
</gene>
<organism evidence="5">
    <name type="scientific">Salvia splendens</name>
    <name type="common">Scarlet sage</name>
    <dbReference type="NCBI Taxonomy" id="180675"/>
    <lineage>
        <taxon>Eukaryota</taxon>
        <taxon>Viridiplantae</taxon>
        <taxon>Streptophyta</taxon>
        <taxon>Embryophyta</taxon>
        <taxon>Tracheophyta</taxon>
        <taxon>Spermatophyta</taxon>
        <taxon>Magnoliopsida</taxon>
        <taxon>eudicotyledons</taxon>
        <taxon>Gunneridae</taxon>
        <taxon>Pentapetalae</taxon>
        <taxon>asterids</taxon>
        <taxon>lamiids</taxon>
        <taxon>Lamiales</taxon>
        <taxon>Lamiaceae</taxon>
        <taxon>Nepetoideae</taxon>
        <taxon>Mentheae</taxon>
        <taxon>Salviinae</taxon>
        <taxon>Salvia</taxon>
        <taxon>Salvia subgen. Calosphace</taxon>
        <taxon>core Calosphace</taxon>
    </lineage>
</organism>